<dbReference type="GO" id="GO:0022857">
    <property type="term" value="F:transmembrane transporter activity"/>
    <property type="evidence" value="ECO:0007669"/>
    <property type="project" value="InterPro"/>
</dbReference>
<evidence type="ECO:0000256" key="1">
    <source>
        <dbReference type="ARBA" id="ARBA00004429"/>
    </source>
</evidence>
<dbReference type="InterPro" id="IPR020846">
    <property type="entry name" value="MFS_dom"/>
</dbReference>
<dbReference type="InterPro" id="IPR036259">
    <property type="entry name" value="MFS_trans_sf"/>
</dbReference>
<comment type="subcellular location">
    <subcellularLocation>
        <location evidence="1">Cell inner membrane</location>
        <topology evidence="1">Multi-pass membrane protein</topology>
    </subcellularLocation>
</comment>
<protein>
    <submittedName>
        <fullName evidence="10">MFS transporter</fullName>
    </submittedName>
</protein>
<dbReference type="EMBL" id="NWUO01000006">
    <property type="protein sequence ID" value="PNS11729.1"/>
    <property type="molecule type" value="Genomic_DNA"/>
</dbReference>
<dbReference type="PANTHER" id="PTHR43045">
    <property type="entry name" value="SHIKIMATE TRANSPORTER"/>
    <property type="match status" value="1"/>
</dbReference>
<comment type="caution">
    <text evidence="10">The sequence shown here is derived from an EMBL/GenBank/DDBJ whole genome shotgun (WGS) entry which is preliminary data.</text>
</comment>
<dbReference type="PROSITE" id="PS00216">
    <property type="entry name" value="SUGAR_TRANSPORT_1"/>
    <property type="match status" value="1"/>
</dbReference>
<evidence type="ECO:0000256" key="3">
    <source>
        <dbReference type="ARBA" id="ARBA00022475"/>
    </source>
</evidence>
<dbReference type="GO" id="GO:0005886">
    <property type="term" value="C:plasma membrane"/>
    <property type="evidence" value="ECO:0007669"/>
    <property type="project" value="UniProtKB-SubCell"/>
</dbReference>
<organism evidence="10 11">
    <name type="scientific">Mixta theicola</name>
    <dbReference type="NCBI Taxonomy" id="1458355"/>
    <lineage>
        <taxon>Bacteria</taxon>
        <taxon>Pseudomonadati</taxon>
        <taxon>Pseudomonadota</taxon>
        <taxon>Gammaproteobacteria</taxon>
        <taxon>Enterobacterales</taxon>
        <taxon>Erwiniaceae</taxon>
        <taxon>Mixta</taxon>
    </lineage>
</organism>
<feature type="transmembrane region" description="Helical" evidence="8">
    <location>
        <begin position="382"/>
        <end position="403"/>
    </location>
</feature>
<keyword evidence="5 8" id="KW-0812">Transmembrane</keyword>
<dbReference type="InterPro" id="IPR011701">
    <property type="entry name" value="MFS"/>
</dbReference>
<dbReference type="SUPFAM" id="SSF103473">
    <property type="entry name" value="MFS general substrate transporter"/>
    <property type="match status" value="1"/>
</dbReference>
<gene>
    <name evidence="10" type="ORF">COO59_09510</name>
</gene>
<feature type="transmembrane region" description="Helical" evidence="8">
    <location>
        <begin position="322"/>
        <end position="341"/>
    </location>
</feature>
<feature type="transmembrane region" description="Helical" evidence="8">
    <location>
        <begin position="347"/>
        <end position="370"/>
    </location>
</feature>
<feature type="transmembrane region" description="Helical" evidence="8">
    <location>
        <begin position="67"/>
        <end position="86"/>
    </location>
</feature>
<feature type="transmembrane region" description="Helical" evidence="8">
    <location>
        <begin position="291"/>
        <end position="313"/>
    </location>
</feature>
<evidence type="ECO:0000313" key="10">
    <source>
        <dbReference type="EMBL" id="PNS11729.1"/>
    </source>
</evidence>
<feature type="transmembrane region" description="Helical" evidence="8">
    <location>
        <begin position="169"/>
        <end position="189"/>
    </location>
</feature>
<keyword evidence="2" id="KW-0813">Transport</keyword>
<accession>A0A2K1Q9L5</accession>
<evidence type="ECO:0000259" key="9">
    <source>
        <dbReference type="PROSITE" id="PS50850"/>
    </source>
</evidence>
<keyword evidence="4" id="KW-0997">Cell inner membrane</keyword>
<dbReference type="InterPro" id="IPR005828">
    <property type="entry name" value="MFS_sugar_transport-like"/>
</dbReference>
<feature type="transmembrane region" description="Helical" evidence="8">
    <location>
        <begin position="248"/>
        <end position="271"/>
    </location>
</feature>
<evidence type="ECO:0000256" key="5">
    <source>
        <dbReference type="ARBA" id="ARBA00022692"/>
    </source>
</evidence>
<evidence type="ECO:0000313" key="11">
    <source>
        <dbReference type="Proteomes" id="UP000236345"/>
    </source>
</evidence>
<keyword evidence="7 8" id="KW-0472">Membrane</keyword>
<dbReference type="Gene3D" id="1.20.1250.20">
    <property type="entry name" value="MFS general substrate transporter like domains"/>
    <property type="match status" value="2"/>
</dbReference>
<keyword evidence="3" id="KW-1003">Cell membrane</keyword>
<dbReference type="OrthoDB" id="3690818at2"/>
<feature type="transmembrane region" description="Helical" evidence="8">
    <location>
        <begin position="98"/>
        <end position="131"/>
    </location>
</feature>
<reference evidence="11" key="1">
    <citation type="submission" date="2017-09" db="EMBL/GenBank/DDBJ databases">
        <authorList>
            <person name="Palmer M."/>
            <person name="Steenkamp E.T."/>
            <person name="Coetzee M.P."/>
            <person name="Avontuur J.R."/>
            <person name="Van Zyl E."/>
            <person name="Chan W.-Y."/>
            <person name="Blom J."/>
            <person name="Venter S.N."/>
        </authorList>
    </citation>
    <scope>NUCLEOTIDE SEQUENCE [LARGE SCALE GENOMIC DNA]</scope>
    <source>
        <strain evidence="11">QC88-366</strain>
    </source>
</reference>
<dbReference type="RefSeq" id="WP_103059568.1">
    <property type="nucleotide sequence ID" value="NZ_BSOF01000005.1"/>
</dbReference>
<proteinExistence type="predicted"/>
<dbReference type="Pfam" id="PF00083">
    <property type="entry name" value="Sugar_tr"/>
    <property type="match status" value="1"/>
</dbReference>
<dbReference type="Proteomes" id="UP000236345">
    <property type="component" value="Unassembled WGS sequence"/>
</dbReference>
<feature type="transmembrane region" description="Helical" evidence="8">
    <location>
        <begin position="201"/>
        <end position="227"/>
    </location>
</feature>
<keyword evidence="6 8" id="KW-1133">Transmembrane helix</keyword>
<dbReference type="AlphaFoldDB" id="A0A2K1Q9L5"/>
<keyword evidence="11" id="KW-1185">Reference proteome</keyword>
<evidence type="ECO:0000256" key="8">
    <source>
        <dbReference type="SAM" id="Phobius"/>
    </source>
</evidence>
<evidence type="ECO:0000256" key="4">
    <source>
        <dbReference type="ARBA" id="ARBA00022519"/>
    </source>
</evidence>
<feature type="transmembrane region" description="Helical" evidence="8">
    <location>
        <begin position="409"/>
        <end position="432"/>
    </location>
</feature>
<evidence type="ECO:0000256" key="7">
    <source>
        <dbReference type="ARBA" id="ARBA00023136"/>
    </source>
</evidence>
<name>A0A2K1Q9L5_9GAMM</name>
<dbReference type="InterPro" id="IPR004736">
    <property type="entry name" value="MHS_symport"/>
</dbReference>
<dbReference type="CDD" id="cd17369">
    <property type="entry name" value="MFS_ShiA_like"/>
    <property type="match status" value="1"/>
</dbReference>
<dbReference type="InterPro" id="IPR005829">
    <property type="entry name" value="Sugar_transporter_CS"/>
</dbReference>
<dbReference type="FunFam" id="1.20.1250.20:FF:000001">
    <property type="entry name" value="Dicarboxylate MFS transporter"/>
    <property type="match status" value="1"/>
</dbReference>
<evidence type="ECO:0000256" key="6">
    <source>
        <dbReference type="ARBA" id="ARBA00022989"/>
    </source>
</evidence>
<evidence type="ECO:0000256" key="2">
    <source>
        <dbReference type="ARBA" id="ARBA00022448"/>
    </source>
</evidence>
<dbReference type="PROSITE" id="PS50850">
    <property type="entry name" value="MFS"/>
    <property type="match status" value="1"/>
</dbReference>
<dbReference type="PANTHER" id="PTHR43045:SF2">
    <property type="entry name" value="INNER MEMBRANE METABOLITE TRANSPORT PROTEIN YHJE"/>
    <property type="match status" value="1"/>
</dbReference>
<sequence>MQASITPTLDTENDNAQVNSRSKVVIASLVGTAIEFFDFYIYATAAVIVFPHIFFPQGDATVATLQSLATFAIAFVARPIGSALFGHFGDRIGRKATLVASLLTMGVSTVVIGLLPSYATIGVFAPLLLALARFGQGLGLGGEWGGAALLATENAPAKKRALYGSFPQLGAPIGFFFANGTFLLLSWLLTDEQFMNWGWRVPFVLSAVLVIIGLYVRVSLHESPVFAKVQKEKKQVRIPIGTLLSKHLGATILGTFIMLATYTLFYIMTVYSMSYGTAPVPAGLGFSRNSLLWMLMVAVIGFGVMVPIAGLLADRFGRRKTMIVITLGLLAFALLFPSLMASGSQSMMMVFLLLGLSIMGLTFGPMGALLPELFPTEVRYTGASFSYNLSSILGASVAPYIAAWLNANYGLFAVGLYLAAMALLTLFALIACKETRHQTLYEA</sequence>
<dbReference type="Pfam" id="PF07690">
    <property type="entry name" value="MFS_1"/>
    <property type="match status" value="1"/>
</dbReference>
<feature type="domain" description="Major facilitator superfamily (MFS) profile" evidence="9">
    <location>
        <begin position="24"/>
        <end position="436"/>
    </location>
</feature>
<dbReference type="NCBIfam" id="TIGR00883">
    <property type="entry name" value="2A0106"/>
    <property type="match status" value="1"/>
</dbReference>